<keyword evidence="5" id="KW-0472">Membrane</keyword>
<evidence type="ECO:0000256" key="2">
    <source>
        <dbReference type="ARBA" id="ARBA00022475"/>
    </source>
</evidence>
<comment type="caution">
    <text evidence="6">The sequence shown here is derived from an EMBL/GenBank/DDBJ whole genome shotgun (WGS) entry which is preliminary data.</text>
</comment>
<keyword evidence="4" id="KW-1133">Transmembrane helix</keyword>
<evidence type="ECO:0000256" key="5">
    <source>
        <dbReference type="ARBA" id="ARBA00023136"/>
    </source>
</evidence>
<gene>
    <name evidence="6" type="ORF">LCGC14_1712370</name>
</gene>
<dbReference type="EMBL" id="LAZR01015291">
    <property type="protein sequence ID" value="KKM13821.1"/>
    <property type="molecule type" value="Genomic_DNA"/>
</dbReference>
<accession>A0A0F9HEG6</accession>
<organism evidence="6">
    <name type="scientific">marine sediment metagenome</name>
    <dbReference type="NCBI Taxonomy" id="412755"/>
    <lineage>
        <taxon>unclassified sequences</taxon>
        <taxon>metagenomes</taxon>
        <taxon>ecological metagenomes</taxon>
    </lineage>
</organism>
<evidence type="ECO:0000256" key="4">
    <source>
        <dbReference type="ARBA" id="ARBA00022989"/>
    </source>
</evidence>
<proteinExistence type="predicted"/>
<evidence type="ECO:0008006" key="7">
    <source>
        <dbReference type="Google" id="ProtNLM"/>
    </source>
</evidence>
<protein>
    <recommendedName>
        <fullName evidence="7">Na+/H+ antiporter subunit E</fullName>
    </recommendedName>
</protein>
<sequence>LVIPPELDTPEAITVFAGTISLTPGTVSADVSACGKYLLVHALDSADPEADIARIKQRYEARLKKVFA</sequence>
<dbReference type="InterPro" id="IPR002758">
    <property type="entry name" value="Cation_antiport_E"/>
</dbReference>
<evidence type="ECO:0000256" key="3">
    <source>
        <dbReference type="ARBA" id="ARBA00022692"/>
    </source>
</evidence>
<dbReference type="GO" id="GO:0008324">
    <property type="term" value="F:monoatomic cation transmembrane transporter activity"/>
    <property type="evidence" value="ECO:0007669"/>
    <property type="project" value="InterPro"/>
</dbReference>
<dbReference type="PANTHER" id="PTHR34584:SF1">
    <property type="entry name" value="NA(+)_H(+) ANTIPORTER SUBUNIT E1"/>
    <property type="match status" value="1"/>
</dbReference>
<evidence type="ECO:0000256" key="1">
    <source>
        <dbReference type="ARBA" id="ARBA00004651"/>
    </source>
</evidence>
<dbReference type="PANTHER" id="PTHR34584">
    <property type="entry name" value="NA(+)/H(+) ANTIPORTER SUBUNIT E1"/>
    <property type="match status" value="1"/>
</dbReference>
<comment type="subcellular location">
    <subcellularLocation>
        <location evidence="1">Cell membrane</location>
        <topology evidence="1">Multi-pass membrane protein</topology>
    </subcellularLocation>
</comment>
<dbReference type="AlphaFoldDB" id="A0A0F9HEG6"/>
<dbReference type="Pfam" id="PF01899">
    <property type="entry name" value="MNHE"/>
    <property type="match status" value="1"/>
</dbReference>
<name>A0A0F9HEG6_9ZZZZ</name>
<evidence type="ECO:0000313" key="6">
    <source>
        <dbReference type="EMBL" id="KKM13821.1"/>
    </source>
</evidence>
<feature type="non-terminal residue" evidence="6">
    <location>
        <position position="1"/>
    </location>
</feature>
<reference evidence="6" key="1">
    <citation type="journal article" date="2015" name="Nature">
        <title>Complex archaea that bridge the gap between prokaryotes and eukaryotes.</title>
        <authorList>
            <person name="Spang A."/>
            <person name="Saw J.H."/>
            <person name="Jorgensen S.L."/>
            <person name="Zaremba-Niedzwiedzka K."/>
            <person name="Martijn J."/>
            <person name="Lind A.E."/>
            <person name="van Eijk R."/>
            <person name="Schleper C."/>
            <person name="Guy L."/>
            <person name="Ettema T.J."/>
        </authorList>
    </citation>
    <scope>NUCLEOTIDE SEQUENCE</scope>
</reference>
<dbReference type="GO" id="GO:0005886">
    <property type="term" value="C:plasma membrane"/>
    <property type="evidence" value="ECO:0007669"/>
    <property type="project" value="UniProtKB-SubCell"/>
</dbReference>
<keyword evidence="3" id="KW-0812">Transmembrane</keyword>
<keyword evidence="2" id="KW-1003">Cell membrane</keyword>